<feature type="domain" description="T20D4.11-like" evidence="2">
    <location>
        <begin position="33"/>
        <end position="189"/>
    </location>
</feature>
<accession>A0A8R1HTL0</accession>
<protein>
    <submittedName>
        <fullName evidence="3">DUF19 domain-containing protein</fullName>
    </submittedName>
</protein>
<keyword evidence="1" id="KW-0732">Signal</keyword>
<evidence type="ECO:0000313" key="3">
    <source>
        <dbReference type="EnsemblMetazoa" id="CJA06228.1"/>
    </source>
</evidence>
<reference evidence="4" key="1">
    <citation type="submission" date="2010-08" db="EMBL/GenBank/DDBJ databases">
        <authorList>
            <consortium name="Caenorhabditis japonica Sequencing Consortium"/>
            <person name="Wilson R.K."/>
        </authorList>
    </citation>
    <scope>NUCLEOTIDE SEQUENCE [LARGE SCALE GENOMIC DNA]</scope>
    <source>
        <strain evidence="4">DF5081</strain>
    </source>
</reference>
<evidence type="ECO:0000259" key="2">
    <source>
        <dbReference type="Pfam" id="PF01579"/>
    </source>
</evidence>
<feature type="signal peptide" evidence="1">
    <location>
        <begin position="1"/>
        <end position="18"/>
    </location>
</feature>
<keyword evidence="4" id="KW-1185">Reference proteome</keyword>
<dbReference type="PANTHER" id="PTHR21453">
    <property type="entry name" value="DUF19 DOMAIN-CONTAINING PROTEIN-RELATED-RELATED"/>
    <property type="match status" value="1"/>
</dbReference>
<dbReference type="Proteomes" id="UP000005237">
    <property type="component" value="Unassembled WGS sequence"/>
</dbReference>
<feature type="chain" id="PRO_5035730898" evidence="1">
    <location>
        <begin position="19"/>
        <end position="190"/>
    </location>
</feature>
<name>A0A8R1HTL0_CAEJA</name>
<sequence length="190" mass="21765">MLRLIFLLFSTLILYGSAFLEETEGVNPGERICTPDEERAAQSCKNGVTVLSATFESIQGQHETFTASDHIGIDQNCKTALNCLKTNVGCSRITQEDVDLLKRKCDYMIYLTGGFYPCSQKLVERKATSACVRNFFDISEERGTSKEEICAAWSQNRACLKWTVRDVCSRSYWKQYKPFWMLRYQLLKCT</sequence>
<reference evidence="3" key="2">
    <citation type="submission" date="2022-06" db="UniProtKB">
        <authorList>
            <consortium name="EnsemblMetazoa"/>
        </authorList>
    </citation>
    <scope>IDENTIFICATION</scope>
    <source>
        <strain evidence="3">DF5081</strain>
    </source>
</reference>
<organism evidence="3 4">
    <name type="scientific">Caenorhabditis japonica</name>
    <dbReference type="NCBI Taxonomy" id="281687"/>
    <lineage>
        <taxon>Eukaryota</taxon>
        <taxon>Metazoa</taxon>
        <taxon>Ecdysozoa</taxon>
        <taxon>Nematoda</taxon>
        <taxon>Chromadorea</taxon>
        <taxon>Rhabditida</taxon>
        <taxon>Rhabditina</taxon>
        <taxon>Rhabditomorpha</taxon>
        <taxon>Rhabditoidea</taxon>
        <taxon>Rhabditidae</taxon>
        <taxon>Peloderinae</taxon>
        <taxon>Caenorhabditis</taxon>
    </lineage>
</organism>
<dbReference type="OMA" id="AQSCKNG"/>
<evidence type="ECO:0000256" key="1">
    <source>
        <dbReference type="SAM" id="SignalP"/>
    </source>
</evidence>
<dbReference type="InterPro" id="IPR002542">
    <property type="entry name" value="T20D4.11-like_dom"/>
</dbReference>
<dbReference type="AlphaFoldDB" id="A0A8R1HTL0"/>
<proteinExistence type="predicted"/>
<dbReference type="PANTHER" id="PTHR21453:SF8">
    <property type="entry name" value="DUF19 DOMAIN-CONTAINING PROTEIN"/>
    <property type="match status" value="1"/>
</dbReference>
<dbReference type="Pfam" id="PF01579">
    <property type="entry name" value="DUF19"/>
    <property type="match status" value="1"/>
</dbReference>
<dbReference type="EnsemblMetazoa" id="CJA06228.1">
    <property type="protein sequence ID" value="CJA06228.1"/>
    <property type="gene ID" value="WBGene00125432"/>
</dbReference>
<evidence type="ECO:0000313" key="4">
    <source>
        <dbReference type="Proteomes" id="UP000005237"/>
    </source>
</evidence>